<dbReference type="InterPro" id="IPR036291">
    <property type="entry name" value="NAD(P)-bd_dom_sf"/>
</dbReference>
<dbReference type="SUPFAM" id="SSF51735">
    <property type="entry name" value="NAD(P)-binding Rossmann-fold domains"/>
    <property type="match status" value="1"/>
</dbReference>
<evidence type="ECO:0000256" key="3">
    <source>
        <dbReference type="ARBA" id="ARBA00023002"/>
    </source>
</evidence>
<dbReference type="OrthoDB" id="37659at2759"/>
<dbReference type="Pfam" id="PF00106">
    <property type="entry name" value="adh_short"/>
    <property type="match status" value="1"/>
</dbReference>
<dbReference type="Proteomes" id="UP000660262">
    <property type="component" value="Unassembled WGS sequence"/>
</dbReference>
<feature type="region of interest" description="Disordered" evidence="4">
    <location>
        <begin position="213"/>
        <end position="243"/>
    </location>
</feature>
<gene>
    <name evidence="5" type="ORF">PPROV_000271400</name>
</gene>
<dbReference type="InterPro" id="IPR002347">
    <property type="entry name" value="SDR_fam"/>
</dbReference>
<evidence type="ECO:0000256" key="2">
    <source>
        <dbReference type="ARBA" id="ARBA00022857"/>
    </source>
</evidence>
<proteinExistence type="inferred from homology"/>
<feature type="compositionally biased region" description="Polar residues" evidence="4">
    <location>
        <begin position="225"/>
        <end position="234"/>
    </location>
</feature>
<dbReference type="EMBL" id="BNJQ01000006">
    <property type="protein sequence ID" value="GHP03960.1"/>
    <property type="molecule type" value="Genomic_DNA"/>
</dbReference>
<evidence type="ECO:0000313" key="6">
    <source>
        <dbReference type="Proteomes" id="UP000660262"/>
    </source>
</evidence>
<sequence>MSLLSPRSVLITGASSGLGLALAINLVQQPASQVRHIAICGRDAAKLEDAKRRLVLAAVPGCAIIVLARVVDVRSADEMGKFIRDANDACPLDLVVANAGIATPTLNGGAKDLAALENPLKGMLTEMETARDIVEINLIGVINTALPAVEALRKGETRRTSLVIISSLSTLGIHLAAGAGHFGLRGALVYIATKHAVTALADGLRAELRMGAPASPHWSKKDDSPSSAGQQLENGAQDDDVDDNARLREVTVTTVFPPFVATGMTRDHSTAFTRGMPVDKAAEVIARGVLRGREHVAFPTWQVLSLRAMNCCPRFCLGWCL</sequence>
<organism evidence="5 6">
    <name type="scientific">Pycnococcus provasolii</name>
    <dbReference type="NCBI Taxonomy" id="41880"/>
    <lineage>
        <taxon>Eukaryota</taxon>
        <taxon>Viridiplantae</taxon>
        <taxon>Chlorophyta</taxon>
        <taxon>Pseudoscourfieldiophyceae</taxon>
        <taxon>Pseudoscourfieldiales</taxon>
        <taxon>Pycnococcaceae</taxon>
        <taxon>Pycnococcus</taxon>
    </lineage>
</organism>
<keyword evidence="6" id="KW-1185">Reference proteome</keyword>
<dbReference type="AlphaFoldDB" id="A0A830HDR2"/>
<evidence type="ECO:0000313" key="5">
    <source>
        <dbReference type="EMBL" id="GHP03960.1"/>
    </source>
</evidence>
<evidence type="ECO:0000256" key="1">
    <source>
        <dbReference type="ARBA" id="ARBA00006484"/>
    </source>
</evidence>
<protein>
    <submittedName>
        <fullName evidence="5">Uncharacterized protein</fullName>
    </submittedName>
</protein>
<keyword evidence="3" id="KW-0560">Oxidoreductase</keyword>
<keyword evidence="2" id="KW-0521">NADP</keyword>
<comment type="similarity">
    <text evidence="1">Belongs to the short-chain dehydrogenases/reductases (SDR) family.</text>
</comment>
<dbReference type="PANTHER" id="PTHR43391:SF14">
    <property type="entry name" value="DEHYDROGENASE_REDUCTASE SDR FAMILY PROTEIN 7-LIKE"/>
    <property type="match status" value="1"/>
</dbReference>
<evidence type="ECO:0000256" key="4">
    <source>
        <dbReference type="SAM" id="MobiDB-lite"/>
    </source>
</evidence>
<reference evidence="5" key="1">
    <citation type="submission" date="2020-10" db="EMBL/GenBank/DDBJ databases">
        <title>Unveiling of a novel bifunctional photoreceptor, Dualchrome1, isolated from a cosmopolitan green alga.</title>
        <authorList>
            <person name="Suzuki S."/>
            <person name="Kawachi M."/>
        </authorList>
    </citation>
    <scope>NUCLEOTIDE SEQUENCE</scope>
    <source>
        <strain evidence="5">NIES 2893</strain>
    </source>
</reference>
<name>A0A830HDR2_9CHLO</name>
<comment type="caution">
    <text evidence="5">The sequence shown here is derived from an EMBL/GenBank/DDBJ whole genome shotgun (WGS) entry which is preliminary data.</text>
</comment>
<dbReference type="Gene3D" id="3.40.50.720">
    <property type="entry name" value="NAD(P)-binding Rossmann-like Domain"/>
    <property type="match status" value="1"/>
</dbReference>
<accession>A0A830HDR2</accession>
<dbReference type="PRINTS" id="PR00081">
    <property type="entry name" value="GDHRDH"/>
</dbReference>
<dbReference type="GO" id="GO:0016491">
    <property type="term" value="F:oxidoreductase activity"/>
    <property type="evidence" value="ECO:0007669"/>
    <property type="project" value="UniProtKB-KW"/>
</dbReference>
<dbReference type="PANTHER" id="PTHR43391">
    <property type="entry name" value="RETINOL DEHYDROGENASE-RELATED"/>
    <property type="match status" value="1"/>
</dbReference>